<evidence type="ECO:0000313" key="2">
    <source>
        <dbReference type="EMBL" id="KXA93250.1"/>
    </source>
</evidence>
<name>A0A133UGK4_9EURY</name>
<dbReference type="InterPro" id="IPR047655">
    <property type="entry name" value="Transpos_IS630-like"/>
</dbReference>
<protein>
    <recommendedName>
        <fullName evidence="1">Tc1-like transposase DDE domain-containing protein</fullName>
    </recommendedName>
</protein>
<dbReference type="AlphaFoldDB" id="A0A133UGK4"/>
<dbReference type="InterPro" id="IPR038717">
    <property type="entry name" value="Tc1-like_DDE_dom"/>
</dbReference>
<dbReference type="Gene3D" id="3.30.420.10">
    <property type="entry name" value="Ribonuclease H-like superfamily/Ribonuclease H"/>
    <property type="match status" value="1"/>
</dbReference>
<accession>A0A133UGK4</accession>
<dbReference type="Proteomes" id="UP000070657">
    <property type="component" value="Unassembled WGS sequence"/>
</dbReference>
<evidence type="ECO:0000313" key="3">
    <source>
        <dbReference type="Proteomes" id="UP000070657"/>
    </source>
</evidence>
<organism evidence="2 3">
    <name type="scientific">candidate division MSBL1 archaeon SCGC-AAA259E22</name>
    <dbReference type="NCBI Taxonomy" id="1698265"/>
    <lineage>
        <taxon>Archaea</taxon>
        <taxon>Methanobacteriati</taxon>
        <taxon>Methanobacteriota</taxon>
        <taxon>candidate division MSBL1</taxon>
    </lineage>
</organism>
<comment type="caution">
    <text evidence="2">The sequence shown here is derived from an EMBL/GenBank/DDBJ whole genome shotgun (WGS) entry which is preliminary data.</text>
</comment>
<sequence length="167" mass="18977">MTFMDEAIFLLEPILKHGWFLKGSKPSCPVNWSRGKECVFGALSFGNGGKLISKQAKKINSENFIEYVQCLLDKNGSQVLFVDNAPWHTSYKTSGFLEEVRDCIEPMYLPPYSPELNPVEPGWKVVRSKLANRLFENTSELRESLGKALDEVQLNINEQRYLTGQIS</sequence>
<dbReference type="InterPro" id="IPR036397">
    <property type="entry name" value="RNaseH_sf"/>
</dbReference>
<dbReference type="GO" id="GO:0003676">
    <property type="term" value="F:nucleic acid binding"/>
    <property type="evidence" value="ECO:0007669"/>
    <property type="project" value="InterPro"/>
</dbReference>
<reference evidence="2 3" key="1">
    <citation type="journal article" date="2016" name="Sci. Rep.">
        <title>Metabolic traits of an uncultured archaeal lineage -MSBL1- from brine pools of the Red Sea.</title>
        <authorList>
            <person name="Mwirichia R."/>
            <person name="Alam I."/>
            <person name="Rashid M."/>
            <person name="Vinu M."/>
            <person name="Ba-Alawi W."/>
            <person name="Anthony Kamau A."/>
            <person name="Kamanda Ngugi D."/>
            <person name="Goker M."/>
            <person name="Klenk H.P."/>
            <person name="Bajic V."/>
            <person name="Stingl U."/>
        </authorList>
    </citation>
    <scope>NUCLEOTIDE SEQUENCE [LARGE SCALE GENOMIC DNA]</scope>
    <source>
        <strain evidence="2">SCGC-AAA259E22</strain>
    </source>
</reference>
<evidence type="ECO:0000259" key="1">
    <source>
        <dbReference type="Pfam" id="PF13358"/>
    </source>
</evidence>
<dbReference type="Pfam" id="PF13358">
    <property type="entry name" value="DDE_3"/>
    <property type="match status" value="1"/>
</dbReference>
<gene>
    <name evidence="2" type="ORF">AKJ66_02425</name>
</gene>
<dbReference type="EMBL" id="LHXP01000024">
    <property type="protein sequence ID" value="KXA93250.1"/>
    <property type="molecule type" value="Genomic_DNA"/>
</dbReference>
<dbReference type="NCBIfam" id="NF033545">
    <property type="entry name" value="transpos_IS630"/>
    <property type="match status" value="1"/>
</dbReference>
<keyword evidence="3" id="KW-1185">Reference proteome</keyword>
<feature type="domain" description="Tc1-like transposase DDE" evidence="1">
    <location>
        <begin position="2"/>
        <end position="142"/>
    </location>
</feature>
<proteinExistence type="predicted"/>